<gene>
    <name evidence="2" type="ORF">B0H17DRAFT_404406</name>
</gene>
<keyword evidence="3" id="KW-1185">Reference proteome</keyword>
<feature type="signal peptide" evidence="1">
    <location>
        <begin position="1"/>
        <end position="18"/>
    </location>
</feature>
<feature type="chain" id="PRO_5042201880" evidence="1">
    <location>
        <begin position="19"/>
        <end position="125"/>
    </location>
</feature>
<evidence type="ECO:0000256" key="1">
    <source>
        <dbReference type="SAM" id="SignalP"/>
    </source>
</evidence>
<evidence type="ECO:0000313" key="2">
    <source>
        <dbReference type="EMBL" id="KAJ7652894.1"/>
    </source>
</evidence>
<dbReference type="EMBL" id="JARKIE010000343">
    <property type="protein sequence ID" value="KAJ7652894.1"/>
    <property type="molecule type" value="Genomic_DNA"/>
</dbReference>
<sequence length="125" mass="12748">MYFSAAFTALVMAASAAGQAVVQFSTAEGCVSFSQTFEGSCNFCSDPPGNFGSVLFSGISSANRVTVHNEDGCTSASQVGQGFGDACWNQGATSLRSAWVACPGDAARLPGDNQTFVGDHASLSN</sequence>
<comment type="caution">
    <text evidence="2">The sequence shown here is derived from an EMBL/GenBank/DDBJ whole genome shotgun (WGS) entry which is preliminary data.</text>
</comment>
<protein>
    <submittedName>
        <fullName evidence="2">Asparaginase</fullName>
    </submittedName>
</protein>
<organism evidence="2 3">
    <name type="scientific">Mycena rosella</name>
    <name type="common">Pink bonnet</name>
    <name type="synonym">Agaricus rosellus</name>
    <dbReference type="NCBI Taxonomy" id="1033263"/>
    <lineage>
        <taxon>Eukaryota</taxon>
        <taxon>Fungi</taxon>
        <taxon>Dikarya</taxon>
        <taxon>Basidiomycota</taxon>
        <taxon>Agaricomycotina</taxon>
        <taxon>Agaricomycetes</taxon>
        <taxon>Agaricomycetidae</taxon>
        <taxon>Agaricales</taxon>
        <taxon>Marasmiineae</taxon>
        <taxon>Mycenaceae</taxon>
        <taxon>Mycena</taxon>
    </lineage>
</organism>
<reference evidence="2" key="1">
    <citation type="submission" date="2023-03" db="EMBL/GenBank/DDBJ databases">
        <title>Massive genome expansion in bonnet fungi (Mycena s.s.) driven by repeated elements and novel gene families across ecological guilds.</title>
        <authorList>
            <consortium name="Lawrence Berkeley National Laboratory"/>
            <person name="Harder C.B."/>
            <person name="Miyauchi S."/>
            <person name="Viragh M."/>
            <person name="Kuo A."/>
            <person name="Thoen E."/>
            <person name="Andreopoulos B."/>
            <person name="Lu D."/>
            <person name="Skrede I."/>
            <person name="Drula E."/>
            <person name="Henrissat B."/>
            <person name="Morin E."/>
            <person name="Kohler A."/>
            <person name="Barry K."/>
            <person name="LaButti K."/>
            <person name="Morin E."/>
            <person name="Salamov A."/>
            <person name="Lipzen A."/>
            <person name="Mereny Z."/>
            <person name="Hegedus B."/>
            <person name="Baldrian P."/>
            <person name="Stursova M."/>
            <person name="Weitz H."/>
            <person name="Taylor A."/>
            <person name="Grigoriev I.V."/>
            <person name="Nagy L.G."/>
            <person name="Martin F."/>
            <person name="Kauserud H."/>
        </authorList>
    </citation>
    <scope>NUCLEOTIDE SEQUENCE</scope>
    <source>
        <strain evidence="2">CBHHK067</strain>
    </source>
</reference>
<keyword evidence="1" id="KW-0732">Signal</keyword>
<name>A0AAD7CM35_MYCRO</name>
<evidence type="ECO:0000313" key="3">
    <source>
        <dbReference type="Proteomes" id="UP001221757"/>
    </source>
</evidence>
<proteinExistence type="predicted"/>
<dbReference type="AlphaFoldDB" id="A0AAD7CM35"/>
<accession>A0AAD7CM35</accession>
<dbReference type="Proteomes" id="UP001221757">
    <property type="component" value="Unassembled WGS sequence"/>
</dbReference>